<evidence type="ECO:0000313" key="2">
    <source>
        <dbReference type="EMBL" id="OCF36382.1"/>
    </source>
</evidence>
<feature type="compositionally biased region" description="Low complexity" evidence="1">
    <location>
        <begin position="635"/>
        <end position="646"/>
    </location>
</feature>
<reference evidence="2 3" key="1">
    <citation type="submission" date="2013-07" db="EMBL/GenBank/DDBJ databases">
        <title>The Genome Sequence of Cryptococcus heveanensis BCC8398.</title>
        <authorList>
            <consortium name="The Broad Institute Genome Sequencing Platform"/>
            <person name="Cuomo C."/>
            <person name="Litvintseva A."/>
            <person name="Chen Y."/>
            <person name="Heitman J."/>
            <person name="Sun S."/>
            <person name="Springer D."/>
            <person name="Dromer F."/>
            <person name="Young S.K."/>
            <person name="Zeng Q."/>
            <person name="Gargeya S."/>
            <person name="Fitzgerald M."/>
            <person name="Abouelleil A."/>
            <person name="Alvarado L."/>
            <person name="Berlin A.M."/>
            <person name="Chapman S.B."/>
            <person name="Dewar J."/>
            <person name="Goldberg J."/>
            <person name="Griggs A."/>
            <person name="Gujja S."/>
            <person name="Hansen M."/>
            <person name="Howarth C."/>
            <person name="Imamovic A."/>
            <person name="Larimer J."/>
            <person name="McCowan C."/>
            <person name="Murphy C."/>
            <person name="Pearson M."/>
            <person name="Priest M."/>
            <person name="Roberts A."/>
            <person name="Saif S."/>
            <person name="Shea T."/>
            <person name="Sykes S."/>
            <person name="Wortman J."/>
            <person name="Nusbaum C."/>
            <person name="Birren B."/>
        </authorList>
    </citation>
    <scope>NUCLEOTIDE SEQUENCE [LARGE SCALE GENOMIC DNA]</scope>
    <source>
        <strain evidence="2 3">BCC8398</strain>
    </source>
</reference>
<feature type="compositionally biased region" description="Polar residues" evidence="1">
    <location>
        <begin position="7"/>
        <end position="30"/>
    </location>
</feature>
<protein>
    <submittedName>
        <fullName evidence="2">Uncharacterized protein</fullName>
    </submittedName>
</protein>
<dbReference type="Proteomes" id="UP000092666">
    <property type="component" value="Unassembled WGS sequence"/>
</dbReference>
<dbReference type="OrthoDB" id="2586076at2759"/>
<sequence length="851" mass="91308">MKALFRNLSSTGNRSESTADSSSRPHQPRTSLAPGISPLIAQSIPWQIPSYAPGPASAPVPIPHRRQSEPPPERWARPTLPSYAVSRVQPSPRGQDVDDIPSYQAATSLESSSLPRVQEAADEEDDRFRNWAAREYFGSSPAGEQAGDGIISNLINESALNTSEEGHGAASTSEDVFGEDDDDPLIPRRAAMPARRYTTAGQPSLQAPEDRFATLSTSLGANTATLDLPRPAAEPPMYSPSLGRDELRLISTVHLASDHPAAAFFNAIASSPTDETGTPITRSQGQTTVGQTSAAAAENGEAVPSVTATGGKKLKITITKGGHRTNANGTGPLYIRLARGESVEGTVEVGKVDHAVGLEVAIVGLVNVQYYVRGQYTVVDTLPLARRKMQLFPPIVSSSSAIGTTSTATPDSQPMIAPGTKYNFSLKMPYSYYRDKNVELPPTCDLQQIGLQASVEYVLRVKLSRKRFRWNDELTVPIIYEPRAYIPPPRLRALTWDDALNPGWRKIDLGGGKPTSKSSFLHAPAAIRDAGPGVNVSLLLPSPPILFIPTSNEFPTFPFHLHFHSELPHPLATFSDPTQSRFVIRLTRVALMRVGLERETRRLEIPTKVQLWQEGGERMTLDITGQGVVTDSERSASAAGNGSSEATGQDGSAISSSPAGESHIPNPLRRYSSSGSGTSDRRRSFSLGDRLRRRGSSSSQASTATATAAATAGPLSPSSLPTSLPPIIQEEHAEHDESQLSSSFSSSTPPISQSQNQAQSQSSNRSPLAPLSLSSTDVHLQGCIQIDTCTKSHADVLRRLIQSFATPELTLTYVVEVTIFPKKGAVKEAFGHVWGGGIVEVVLGKDVRNRG</sequence>
<feature type="region of interest" description="Disordered" evidence="1">
    <location>
        <begin position="161"/>
        <end position="184"/>
    </location>
</feature>
<feature type="region of interest" description="Disordered" evidence="1">
    <location>
        <begin position="272"/>
        <end position="304"/>
    </location>
</feature>
<proteinExistence type="predicted"/>
<feature type="compositionally biased region" description="Polar residues" evidence="1">
    <location>
        <begin position="106"/>
        <end position="115"/>
    </location>
</feature>
<feature type="region of interest" description="Disordered" evidence="1">
    <location>
        <begin position="106"/>
        <end position="125"/>
    </location>
</feature>
<evidence type="ECO:0000313" key="3">
    <source>
        <dbReference type="Proteomes" id="UP000092666"/>
    </source>
</evidence>
<accession>A0A1B9GZE2</accession>
<feature type="compositionally biased region" description="Low complexity" evidence="1">
    <location>
        <begin position="669"/>
        <end position="678"/>
    </location>
</feature>
<feature type="compositionally biased region" description="Low complexity" evidence="1">
    <location>
        <begin position="739"/>
        <end position="764"/>
    </location>
</feature>
<dbReference type="AlphaFoldDB" id="A0A1B9GZE2"/>
<feature type="compositionally biased region" description="Basic and acidic residues" evidence="1">
    <location>
        <begin position="729"/>
        <end position="738"/>
    </location>
</feature>
<evidence type="ECO:0000256" key="1">
    <source>
        <dbReference type="SAM" id="MobiDB-lite"/>
    </source>
</evidence>
<reference evidence="3" key="2">
    <citation type="submission" date="2013-12" db="EMBL/GenBank/DDBJ databases">
        <title>Evolution of pathogenesis and genome organization in the Tremellales.</title>
        <authorList>
            <person name="Cuomo C."/>
            <person name="Litvintseva A."/>
            <person name="Heitman J."/>
            <person name="Chen Y."/>
            <person name="Sun S."/>
            <person name="Springer D."/>
            <person name="Dromer F."/>
            <person name="Young S."/>
            <person name="Zeng Q."/>
            <person name="Chapman S."/>
            <person name="Gujja S."/>
            <person name="Saif S."/>
            <person name="Birren B."/>
        </authorList>
    </citation>
    <scope>NUCLEOTIDE SEQUENCE [LARGE SCALE GENOMIC DNA]</scope>
    <source>
        <strain evidence="3">BCC8398</strain>
    </source>
</reference>
<feature type="region of interest" description="Disordered" evidence="1">
    <location>
        <begin position="629"/>
        <end position="771"/>
    </location>
</feature>
<keyword evidence="3" id="KW-1185">Reference proteome</keyword>
<feature type="compositionally biased region" description="Basic and acidic residues" evidence="1">
    <location>
        <begin position="66"/>
        <end position="76"/>
    </location>
</feature>
<feature type="compositionally biased region" description="Low complexity" evidence="1">
    <location>
        <begin position="696"/>
        <end position="726"/>
    </location>
</feature>
<name>A0A1B9GZE2_9TREE</name>
<organism evidence="2 3">
    <name type="scientific">Kwoniella heveanensis BCC8398</name>
    <dbReference type="NCBI Taxonomy" id="1296120"/>
    <lineage>
        <taxon>Eukaryota</taxon>
        <taxon>Fungi</taxon>
        <taxon>Dikarya</taxon>
        <taxon>Basidiomycota</taxon>
        <taxon>Agaricomycotina</taxon>
        <taxon>Tremellomycetes</taxon>
        <taxon>Tremellales</taxon>
        <taxon>Cryptococcaceae</taxon>
        <taxon>Kwoniella</taxon>
    </lineage>
</organism>
<dbReference type="STRING" id="1296120.A0A1B9GZE2"/>
<gene>
    <name evidence="2" type="ORF">I316_01629</name>
</gene>
<feature type="compositionally biased region" description="Polar residues" evidence="1">
    <location>
        <begin position="647"/>
        <end position="659"/>
    </location>
</feature>
<feature type="compositionally biased region" description="Polar residues" evidence="1">
    <location>
        <begin position="272"/>
        <end position="294"/>
    </location>
</feature>
<feature type="region of interest" description="Disordered" evidence="1">
    <location>
        <begin position="1"/>
        <end position="99"/>
    </location>
</feature>
<dbReference type="EMBL" id="KI669495">
    <property type="protein sequence ID" value="OCF36382.1"/>
    <property type="molecule type" value="Genomic_DNA"/>
</dbReference>